<evidence type="ECO:0000256" key="1">
    <source>
        <dbReference type="ARBA" id="ARBA00008779"/>
    </source>
</evidence>
<dbReference type="GO" id="GO:0046872">
    <property type="term" value="F:metal ion binding"/>
    <property type="evidence" value="ECO:0007669"/>
    <property type="project" value="UniProtKB-KW"/>
</dbReference>
<sequence length="432" mass="49328">MIMADDLGYGDVGFNGNDIVKTPELDQMAAESLVMDRFYAAAPICSPTRASVLTGRNAFRQGIFAPHTAGMRVGETTLAEVLKEEGYKTGIFGKWHLGWIMPDAELDTRGFYSPPWHHGFEESFVTKSAMPTWNPSVTPWDIWNNKEGEMWTTSVYLENKVLVKDNLAGDDSRVIMDRVIPFIERSVDQNKPFFSCIWLHTPHEPVVAGPEYKAMYEGMSEDAKNYYGTITAMDEQIGRLRRKLKELNIDRKTIVWFFSDNGPNKEFVEKGVASAGKFRGTKHTIYEGGLRVPSLIEWPGKIQPNRTDAMSVTSDIMPTLLELINSGYTSEVPLDGISLRPLVLNENSLQDRYIAFGYMRRWDNTNQLAIMNDNYKLVIDGDKKELYDLKNDPEETKNLKDTKPDIYDMLLQELTRWQDSARMSREGSDYKY</sequence>
<dbReference type="InterPro" id="IPR017850">
    <property type="entry name" value="Alkaline_phosphatase_core_sf"/>
</dbReference>
<dbReference type="GO" id="GO:0004065">
    <property type="term" value="F:arylsulfatase activity"/>
    <property type="evidence" value="ECO:0007669"/>
    <property type="project" value="TreeGrafter"/>
</dbReference>
<keyword evidence="3 6" id="KW-0378">Hydrolase</keyword>
<evidence type="ECO:0000313" key="7">
    <source>
        <dbReference type="Proteomes" id="UP000559010"/>
    </source>
</evidence>
<dbReference type="PROSITE" id="PS00523">
    <property type="entry name" value="SULFATASE_1"/>
    <property type="match status" value="1"/>
</dbReference>
<evidence type="ECO:0000256" key="3">
    <source>
        <dbReference type="ARBA" id="ARBA00022801"/>
    </source>
</evidence>
<comment type="caution">
    <text evidence="6">The sequence shown here is derived from an EMBL/GenBank/DDBJ whole genome shotgun (WGS) entry which is preliminary data.</text>
</comment>
<dbReference type="SUPFAM" id="SSF53649">
    <property type="entry name" value="Alkaline phosphatase-like"/>
    <property type="match status" value="1"/>
</dbReference>
<evidence type="ECO:0000256" key="2">
    <source>
        <dbReference type="ARBA" id="ARBA00022723"/>
    </source>
</evidence>
<protein>
    <submittedName>
        <fullName evidence="6">Sulfatase-like hydrolase/transferase</fullName>
    </submittedName>
</protein>
<proteinExistence type="inferred from homology"/>
<dbReference type="InterPro" id="IPR000917">
    <property type="entry name" value="Sulfatase_N"/>
</dbReference>
<dbReference type="GO" id="GO:0016740">
    <property type="term" value="F:transferase activity"/>
    <property type="evidence" value="ECO:0007669"/>
    <property type="project" value="UniProtKB-KW"/>
</dbReference>
<dbReference type="Proteomes" id="UP000559010">
    <property type="component" value="Unassembled WGS sequence"/>
</dbReference>
<gene>
    <name evidence="6" type="ORF">HH304_04055</name>
</gene>
<keyword evidence="4" id="KW-0106">Calcium</keyword>
<dbReference type="PANTHER" id="PTHR42693:SF53">
    <property type="entry name" value="ENDO-4-O-SULFATASE"/>
    <property type="match status" value="1"/>
</dbReference>
<dbReference type="InterPro" id="IPR050738">
    <property type="entry name" value="Sulfatase"/>
</dbReference>
<evidence type="ECO:0000259" key="5">
    <source>
        <dbReference type="Pfam" id="PF00884"/>
    </source>
</evidence>
<comment type="similarity">
    <text evidence="1">Belongs to the sulfatase family.</text>
</comment>
<dbReference type="PANTHER" id="PTHR42693">
    <property type="entry name" value="ARYLSULFATASE FAMILY MEMBER"/>
    <property type="match status" value="1"/>
</dbReference>
<organism evidence="6 7">
    <name type="scientific">Marinigracilibium pacificum</name>
    <dbReference type="NCBI Taxonomy" id="2729599"/>
    <lineage>
        <taxon>Bacteria</taxon>
        <taxon>Pseudomonadati</taxon>
        <taxon>Bacteroidota</taxon>
        <taxon>Cytophagia</taxon>
        <taxon>Cytophagales</taxon>
        <taxon>Flammeovirgaceae</taxon>
        <taxon>Marinigracilibium</taxon>
    </lineage>
</organism>
<dbReference type="AlphaFoldDB" id="A0A848IWC7"/>
<dbReference type="Gene3D" id="3.40.720.10">
    <property type="entry name" value="Alkaline Phosphatase, subunit A"/>
    <property type="match status" value="1"/>
</dbReference>
<dbReference type="Gene3D" id="3.30.1120.10">
    <property type="match status" value="1"/>
</dbReference>
<keyword evidence="2" id="KW-0479">Metal-binding</keyword>
<dbReference type="Pfam" id="PF00884">
    <property type="entry name" value="Sulfatase"/>
    <property type="match status" value="1"/>
</dbReference>
<feature type="domain" description="Sulfatase N-terminal" evidence="5">
    <location>
        <begin position="2"/>
        <end position="325"/>
    </location>
</feature>
<dbReference type="EMBL" id="JABBNU010000002">
    <property type="protein sequence ID" value="NMM47561.1"/>
    <property type="molecule type" value="Genomic_DNA"/>
</dbReference>
<evidence type="ECO:0000313" key="6">
    <source>
        <dbReference type="EMBL" id="NMM47561.1"/>
    </source>
</evidence>
<reference evidence="6 7" key="1">
    <citation type="submission" date="2020-04" db="EMBL/GenBank/DDBJ databases">
        <title>Flammeovirgaceae bacterium KN852 isolated from deep sea.</title>
        <authorList>
            <person name="Zhang D.-C."/>
        </authorList>
    </citation>
    <scope>NUCLEOTIDE SEQUENCE [LARGE SCALE GENOMIC DNA]</scope>
    <source>
        <strain evidence="6 7">KN852</strain>
    </source>
</reference>
<keyword evidence="6" id="KW-0808">Transferase</keyword>
<dbReference type="InterPro" id="IPR024607">
    <property type="entry name" value="Sulfatase_CS"/>
</dbReference>
<keyword evidence="7" id="KW-1185">Reference proteome</keyword>
<evidence type="ECO:0000256" key="4">
    <source>
        <dbReference type="ARBA" id="ARBA00022837"/>
    </source>
</evidence>
<accession>A0A848IWC7</accession>
<name>A0A848IWC7_9BACT</name>